<evidence type="ECO:0000313" key="2">
    <source>
        <dbReference type="EMBL" id="RSH77473.1"/>
    </source>
</evidence>
<dbReference type="Pfam" id="PF03795">
    <property type="entry name" value="YCII"/>
    <property type="match status" value="1"/>
</dbReference>
<dbReference type="PANTHER" id="PTHR33606">
    <property type="entry name" value="PROTEIN YCII"/>
    <property type="match status" value="1"/>
</dbReference>
<dbReference type="InterPro" id="IPR005545">
    <property type="entry name" value="YCII"/>
</dbReference>
<reference evidence="2 3" key="1">
    <citation type="submission" date="2018-11" db="EMBL/GenBank/DDBJ databases">
        <title>Genome sequence of Apiotrichum porosum DSM 27194.</title>
        <authorList>
            <person name="Aliyu H."/>
            <person name="Gorte O."/>
            <person name="Ochsenreither K."/>
        </authorList>
    </citation>
    <scope>NUCLEOTIDE SEQUENCE [LARGE SCALE GENOMIC DNA]</scope>
    <source>
        <strain evidence="2 3">DSM 27194</strain>
    </source>
</reference>
<organism evidence="2 3">
    <name type="scientific">Apiotrichum porosum</name>
    <dbReference type="NCBI Taxonomy" id="105984"/>
    <lineage>
        <taxon>Eukaryota</taxon>
        <taxon>Fungi</taxon>
        <taxon>Dikarya</taxon>
        <taxon>Basidiomycota</taxon>
        <taxon>Agaricomycotina</taxon>
        <taxon>Tremellomycetes</taxon>
        <taxon>Trichosporonales</taxon>
        <taxon>Trichosporonaceae</taxon>
        <taxon>Apiotrichum</taxon>
    </lineage>
</organism>
<gene>
    <name evidence="2" type="ORF">EHS24_003445</name>
</gene>
<dbReference type="AlphaFoldDB" id="A0A427XFE5"/>
<dbReference type="InterPro" id="IPR051807">
    <property type="entry name" value="Sec-metab_biosynth-assoc"/>
</dbReference>
<dbReference type="RefSeq" id="XP_028472620.1">
    <property type="nucleotide sequence ID" value="XM_028619124.1"/>
</dbReference>
<evidence type="ECO:0000259" key="1">
    <source>
        <dbReference type="Pfam" id="PF03795"/>
    </source>
</evidence>
<accession>A0A427XFE5</accession>
<sequence>MPLFICHCPDYPNNLETRLANRPDHLAASVKDKEAGNSVFGRAFLSNEVSTHTAGSPHADQPKGMAGSVMIYRYPTLEDAWARIKADKYWTGGVWDKEKVTVEEIIGNPIDETIKVQ</sequence>
<feature type="domain" description="YCII-related" evidence="1">
    <location>
        <begin position="3"/>
        <end position="100"/>
    </location>
</feature>
<dbReference type="InterPro" id="IPR011008">
    <property type="entry name" value="Dimeric_a/b-barrel"/>
</dbReference>
<proteinExistence type="predicted"/>
<dbReference type="SUPFAM" id="SSF54909">
    <property type="entry name" value="Dimeric alpha+beta barrel"/>
    <property type="match status" value="1"/>
</dbReference>
<protein>
    <recommendedName>
        <fullName evidence="1">YCII-related domain-containing protein</fullName>
    </recommendedName>
</protein>
<dbReference type="OrthoDB" id="5519740at2759"/>
<dbReference type="Proteomes" id="UP000279236">
    <property type="component" value="Unassembled WGS sequence"/>
</dbReference>
<keyword evidence="3" id="KW-1185">Reference proteome</keyword>
<dbReference type="Gene3D" id="3.30.70.1060">
    <property type="entry name" value="Dimeric alpha+beta barrel"/>
    <property type="match status" value="1"/>
</dbReference>
<dbReference type="PANTHER" id="PTHR33606:SF3">
    <property type="entry name" value="PROTEIN YCII"/>
    <property type="match status" value="1"/>
</dbReference>
<dbReference type="EMBL" id="RSCE01000016">
    <property type="protein sequence ID" value="RSH77473.1"/>
    <property type="molecule type" value="Genomic_DNA"/>
</dbReference>
<dbReference type="GeneID" id="39587988"/>
<name>A0A427XFE5_9TREE</name>
<comment type="caution">
    <text evidence="2">The sequence shown here is derived from an EMBL/GenBank/DDBJ whole genome shotgun (WGS) entry which is preliminary data.</text>
</comment>
<evidence type="ECO:0000313" key="3">
    <source>
        <dbReference type="Proteomes" id="UP000279236"/>
    </source>
</evidence>